<dbReference type="Proteomes" id="UP000516052">
    <property type="component" value="Chromosome"/>
</dbReference>
<accession>A0A7H0IBQ3</accession>
<evidence type="ECO:0000313" key="1">
    <source>
        <dbReference type="EMBL" id="QNP70219.1"/>
    </source>
</evidence>
<name>A0A7H0IBQ3_9ACTN</name>
<dbReference type="KEGG" id="sroi:IAG44_12675"/>
<keyword evidence="2" id="KW-1185">Reference proteome</keyword>
<dbReference type="AlphaFoldDB" id="A0A7H0IBQ3"/>
<organism evidence="1 2">
    <name type="scientific">Streptomyces roseirectus</name>
    <dbReference type="NCBI Taxonomy" id="2768066"/>
    <lineage>
        <taxon>Bacteria</taxon>
        <taxon>Bacillati</taxon>
        <taxon>Actinomycetota</taxon>
        <taxon>Actinomycetes</taxon>
        <taxon>Kitasatosporales</taxon>
        <taxon>Streptomycetaceae</taxon>
        <taxon>Streptomyces</taxon>
    </lineage>
</organism>
<evidence type="ECO:0000313" key="2">
    <source>
        <dbReference type="Proteomes" id="UP000516052"/>
    </source>
</evidence>
<gene>
    <name evidence="1" type="ORF">IAG44_12675</name>
</gene>
<dbReference type="RefSeq" id="WP_187747236.1">
    <property type="nucleotide sequence ID" value="NZ_CP060828.1"/>
</dbReference>
<protein>
    <submittedName>
        <fullName evidence="1">Uncharacterized protein</fullName>
    </submittedName>
</protein>
<proteinExistence type="predicted"/>
<dbReference type="EMBL" id="CP060828">
    <property type="protein sequence ID" value="QNP70219.1"/>
    <property type="molecule type" value="Genomic_DNA"/>
</dbReference>
<sequence length="197" mass="22214">MPVKQRELRASWGPDGRPRLAYRTELPGDRDLQDVLWARCPQRRGPDGLPTGDPQWRDVHPARQRECMQRLLCQVCAQPARTPKGFVFLIAPGELKPGETTLLTAQPPVCRRHTRTAAALCPYLREDPTVLLVPAPRLHGVVGALYEPAGPRIRPAPVDLGSLPYGHPFLRWYLASQMVRRLHSFEVIELKELADGR</sequence>
<reference evidence="1 2" key="1">
    <citation type="submission" date="2020-08" db="EMBL/GenBank/DDBJ databases">
        <title>A novel species.</title>
        <authorList>
            <person name="Gao J."/>
        </authorList>
    </citation>
    <scope>NUCLEOTIDE SEQUENCE [LARGE SCALE GENOMIC DNA]</scope>
    <source>
        <strain evidence="1 2">CRXT-G-22</strain>
    </source>
</reference>